<protein>
    <submittedName>
        <fullName evidence="1">Uncharacterized protein</fullName>
    </submittedName>
</protein>
<dbReference type="Proteomes" id="UP001234297">
    <property type="component" value="Chromosome 12"/>
</dbReference>
<proteinExistence type="predicted"/>
<evidence type="ECO:0000313" key="2">
    <source>
        <dbReference type="Proteomes" id="UP001234297"/>
    </source>
</evidence>
<reference evidence="1 2" key="1">
    <citation type="journal article" date="2022" name="Hortic Res">
        <title>A haplotype resolved chromosomal level avocado genome allows analysis of novel avocado genes.</title>
        <authorList>
            <person name="Nath O."/>
            <person name="Fletcher S.J."/>
            <person name="Hayward A."/>
            <person name="Shaw L.M."/>
            <person name="Masouleh A.K."/>
            <person name="Furtado A."/>
            <person name="Henry R.J."/>
            <person name="Mitter N."/>
        </authorList>
    </citation>
    <scope>NUCLEOTIDE SEQUENCE [LARGE SCALE GENOMIC DNA]</scope>
    <source>
        <strain evidence="2">cv. Hass</strain>
    </source>
</reference>
<evidence type="ECO:0000313" key="1">
    <source>
        <dbReference type="EMBL" id="KAJ8615649.1"/>
    </source>
</evidence>
<accession>A0ACC2K3J5</accession>
<keyword evidence="2" id="KW-1185">Reference proteome</keyword>
<organism evidence="1 2">
    <name type="scientific">Persea americana</name>
    <name type="common">Avocado</name>
    <dbReference type="NCBI Taxonomy" id="3435"/>
    <lineage>
        <taxon>Eukaryota</taxon>
        <taxon>Viridiplantae</taxon>
        <taxon>Streptophyta</taxon>
        <taxon>Embryophyta</taxon>
        <taxon>Tracheophyta</taxon>
        <taxon>Spermatophyta</taxon>
        <taxon>Magnoliopsida</taxon>
        <taxon>Magnoliidae</taxon>
        <taxon>Laurales</taxon>
        <taxon>Lauraceae</taxon>
        <taxon>Persea</taxon>
    </lineage>
</organism>
<comment type="caution">
    <text evidence="1">The sequence shown here is derived from an EMBL/GenBank/DDBJ whole genome shotgun (WGS) entry which is preliminary data.</text>
</comment>
<dbReference type="EMBL" id="CM056820">
    <property type="protein sequence ID" value="KAJ8615649.1"/>
    <property type="molecule type" value="Genomic_DNA"/>
</dbReference>
<name>A0ACC2K3J5_PERAE</name>
<gene>
    <name evidence="1" type="ORF">MRB53_035021</name>
</gene>
<sequence length="95" mass="10408">MFSVHNSVFPNCPNTVSSISQCTYLVPSPLPDLITIVSSLPIFTIVSLYHPTSSLSLSIPLLSLALFSLSSWTHCEAMEVASNSRVRITSLNRIR</sequence>